<evidence type="ECO:0000256" key="4">
    <source>
        <dbReference type="ARBA" id="ARBA00023136"/>
    </source>
</evidence>
<keyword evidence="7" id="KW-1185">Reference proteome</keyword>
<dbReference type="GO" id="GO:0016765">
    <property type="term" value="F:transferase activity, transferring alkyl or aryl (other than methyl) groups"/>
    <property type="evidence" value="ECO:0007669"/>
    <property type="project" value="InterPro"/>
</dbReference>
<comment type="caution">
    <text evidence="6">The sequence shown here is derived from an EMBL/GenBank/DDBJ whole genome shotgun (WGS) entry which is preliminary data.</text>
</comment>
<evidence type="ECO:0000256" key="1">
    <source>
        <dbReference type="ARBA" id="ARBA00004141"/>
    </source>
</evidence>
<gene>
    <name evidence="6" type="ORF">EDD18DRAFT_1074126</name>
</gene>
<keyword evidence="3 5" id="KW-1133">Transmembrane helix</keyword>
<dbReference type="Gene3D" id="1.10.357.140">
    <property type="entry name" value="UbiA prenyltransferase"/>
    <property type="match status" value="1"/>
</dbReference>
<dbReference type="PANTHER" id="PTHR42723">
    <property type="entry name" value="CHLOROPHYLL SYNTHASE"/>
    <property type="match status" value="1"/>
</dbReference>
<dbReference type="InterPro" id="IPR000537">
    <property type="entry name" value="UbiA_prenyltransferase"/>
</dbReference>
<dbReference type="Pfam" id="PF01040">
    <property type="entry name" value="UbiA"/>
    <property type="match status" value="1"/>
</dbReference>
<name>A0AA39Q5N5_9AGAR</name>
<dbReference type="PANTHER" id="PTHR42723:SF1">
    <property type="entry name" value="CHLOROPHYLL SYNTHASE, CHLOROPLASTIC"/>
    <property type="match status" value="1"/>
</dbReference>
<evidence type="ECO:0000313" key="7">
    <source>
        <dbReference type="Proteomes" id="UP001175228"/>
    </source>
</evidence>
<feature type="transmembrane region" description="Helical" evidence="5">
    <location>
        <begin position="87"/>
        <end position="106"/>
    </location>
</feature>
<evidence type="ECO:0000256" key="5">
    <source>
        <dbReference type="SAM" id="Phobius"/>
    </source>
</evidence>
<evidence type="ECO:0000256" key="3">
    <source>
        <dbReference type="ARBA" id="ARBA00022989"/>
    </source>
</evidence>
<keyword evidence="2 5" id="KW-0812">Transmembrane</keyword>
<dbReference type="GO" id="GO:0016020">
    <property type="term" value="C:membrane"/>
    <property type="evidence" value="ECO:0007669"/>
    <property type="project" value="UniProtKB-SubCell"/>
</dbReference>
<dbReference type="AlphaFoldDB" id="A0AA39Q5N5"/>
<organism evidence="6 7">
    <name type="scientific">Armillaria luteobubalina</name>
    <dbReference type="NCBI Taxonomy" id="153913"/>
    <lineage>
        <taxon>Eukaryota</taxon>
        <taxon>Fungi</taxon>
        <taxon>Dikarya</taxon>
        <taxon>Basidiomycota</taxon>
        <taxon>Agaricomycotina</taxon>
        <taxon>Agaricomycetes</taxon>
        <taxon>Agaricomycetidae</taxon>
        <taxon>Agaricales</taxon>
        <taxon>Marasmiineae</taxon>
        <taxon>Physalacriaceae</taxon>
        <taxon>Armillaria</taxon>
    </lineage>
</organism>
<dbReference type="InterPro" id="IPR044878">
    <property type="entry name" value="UbiA_sf"/>
</dbReference>
<evidence type="ECO:0000313" key="6">
    <source>
        <dbReference type="EMBL" id="KAK0496615.1"/>
    </source>
</evidence>
<accession>A0AA39Q5N5</accession>
<dbReference type="InterPro" id="IPR050475">
    <property type="entry name" value="Prenyltransferase_related"/>
</dbReference>
<proteinExistence type="predicted"/>
<dbReference type="Proteomes" id="UP001175228">
    <property type="component" value="Unassembled WGS sequence"/>
</dbReference>
<sequence>MKDVLVTLFLFVQSDLKTTFFPVILFAATSSSDPPKIYSIVRASIWIYLHLLQFCISNQLIGEAEDLKNKPWRPIAARRISRSKARVLRWVLAVVCLFLSYLFSVVRPSFLLTIGILMSNELRFDAHWFGKNVTNALGYYSFQAGACNHGMLGDSISEAIFRGALIVLTTIHAQDFQDVPGDRIQGRKTLPIVAPTASRISMILLLMWSMWLGAISQTAVAQSYLILAAIVVGGRFMLFRTVTADHISYILYNVRCLLIYHVLLNHYESQIWLSSAQFQLLHHA</sequence>
<protein>
    <submittedName>
        <fullName evidence="6">Uncharacterized protein</fullName>
    </submittedName>
</protein>
<dbReference type="CDD" id="cd13965">
    <property type="entry name" value="PT_UbiA_3"/>
    <property type="match status" value="1"/>
</dbReference>
<reference evidence="6" key="1">
    <citation type="submission" date="2023-06" db="EMBL/GenBank/DDBJ databases">
        <authorList>
            <consortium name="Lawrence Berkeley National Laboratory"/>
            <person name="Ahrendt S."/>
            <person name="Sahu N."/>
            <person name="Indic B."/>
            <person name="Wong-Bajracharya J."/>
            <person name="Merenyi Z."/>
            <person name="Ke H.-M."/>
            <person name="Monk M."/>
            <person name="Kocsube S."/>
            <person name="Drula E."/>
            <person name="Lipzen A."/>
            <person name="Balint B."/>
            <person name="Henrissat B."/>
            <person name="Andreopoulos B."/>
            <person name="Martin F.M."/>
            <person name="Harder C.B."/>
            <person name="Rigling D."/>
            <person name="Ford K.L."/>
            <person name="Foster G.D."/>
            <person name="Pangilinan J."/>
            <person name="Papanicolaou A."/>
            <person name="Barry K."/>
            <person name="LaButti K."/>
            <person name="Viragh M."/>
            <person name="Koriabine M."/>
            <person name="Yan M."/>
            <person name="Riley R."/>
            <person name="Champramary S."/>
            <person name="Plett K.L."/>
            <person name="Tsai I.J."/>
            <person name="Slot J."/>
            <person name="Sipos G."/>
            <person name="Plett J."/>
            <person name="Nagy L.G."/>
            <person name="Grigoriev I.V."/>
        </authorList>
    </citation>
    <scope>NUCLEOTIDE SEQUENCE</scope>
    <source>
        <strain evidence="6">HWK02</strain>
    </source>
</reference>
<comment type="subcellular location">
    <subcellularLocation>
        <location evidence="1">Membrane</location>
        <topology evidence="1">Multi-pass membrane protein</topology>
    </subcellularLocation>
</comment>
<evidence type="ECO:0000256" key="2">
    <source>
        <dbReference type="ARBA" id="ARBA00022692"/>
    </source>
</evidence>
<dbReference type="EMBL" id="JAUEPU010000015">
    <property type="protein sequence ID" value="KAK0496615.1"/>
    <property type="molecule type" value="Genomic_DNA"/>
</dbReference>
<keyword evidence="4 5" id="KW-0472">Membrane</keyword>